<feature type="transmembrane region" description="Helical" evidence="5">
    <location>
        <begin position="96"/>
        <end position="115"/>
    </location>
</feature>
<dbReference type="EMBL" id="VSWD01000007">
    <property type="protein sequence ID" value="KAK3098860.1"/>
    <property type="molecule type" value="Genomic_DNA"/>
</dbReference>
<proteinExistence type="predicted"/>
<dbReference type="Pfam" id="PF00001">
    <property type="entry name" value="7tm_1"/>
    <property type="match status" value="1"/>
</dbReference>
<comment type="caution">
    <text evidence="7">The sequence shown here is derived from an EMBL/GenBank/DDBJ whole genome shotgun (WGS) entry which is preliminary data.</text>
</comment>
<evidence type="ECO:0000259" key="6">
    <source>
        <dbReference type="PROSITE" id="PS50262"/>
    </source>
</evidence>
<dbReference type="PANTHER" id="PTHR46641:SF22">
    <property type="entry name" value="PROCTOLIN RECEPTOR, ISOFORM A"/>
    <property type="match status" value="1"/>
</dbReference>
<feature type="transmembrane region" description="Helical" evidence="5">
    <location>
        <begin position="231"/>
        <end position="258"/>
    </location>
</feature>
<dbReference type="InterPro" id="IPR017452">
    <property type="entry name" value="GPCR_Rhodpsn_7TM"/>
</dbReference>
<feature type="transmembrane region" description="Helical" evidence="5">
    <location>
        <begin position="63"/>
        <end position="84"/>
    </location>
</feature>
<dbReference type="Gene3D" id="1.20.1070.10">
    <property type="entry name" value="Rhodopsin 7-helix transmembrane proteins"/>
    <property type="match status" value="1"/>
</dbReference>
<accession>A0AA88YBL6</accession>
<keyword evidence="8" id="KW-1185">Reference proteome</keyword>
<gene>
    <name evidence="7" type="ORF">FSP39_023800</name>
</gene>
<feature type="transmembrane region" description="Helical" evidence="5">
    <location>
        <begin position="279"/>
        <end position="303"/>
    </location>
</feature>
<organism evidence="7 8">
    <name type="scientific">Pinctada imbricata</name>
    <name type="common">Atlantic pearl-oyster</name>
    <name type="synonym">Pinctada martensii</name>
    <dbReference type="NCBI Taxonomy" id="66713"/>
    <lineage>
        <taxon>Eukaryota</taxon>
        <taxon>Metazoa</taxon>
        <taxon>Spiralia</taxon>
        <taxon>Lophotrochozoa</taxon>
        <taxon>Mollusca</taxon>
        <taxon>Bivalvia</taxon>
        <taxon>Autobranchia</taxon>
        <taxon>Pteriomorphia</taxon>
        <taxon>Pterioida</taxon>
        <taxon>Pterioidea</taxon>
        <taxon>Pteriidae</taxon>
        <taxon>Pinctada</taxon>
    </lineage>
</organism>
<dbReference type="PANTHER" id="PTHR46641">
    <property type="entry name" value="FMRFAMIDE RECEPTOR-RELATED"/>
    <property type="match status" value="1"/>
</dbReference>
<evidence type="ECO:0000256" key="2">
    <source>
        <dbReference type="ARBA" id="ARBA00022692"/>
    </source>
</evidence>
<dbReference type="AlphaFoldDB" id="A0AA88YBL6"/>
<dbReference type="GO" id="GO:0016020">
    <property type="term" value="C:membrane"/>
    <property type="evidence" value="ECO:0007669"/>
    <property type="project" value="UniProtKB-SubCell"/>
</dbReference>
<dbReference type="PROSITE" id="PS50262">
    <property type="entry name" value="G_PROTEIN_RECEP_F1_2"/>
    <property type="match status" value="1"/>
</dbReference>
<dbReference type="Proteomes" id="UP001186944">
    <property type="component" value="Unassembled WGS sequence"/>
</dbReference>
<dbReference type="InterPro" id="IPR052954">
    <property type="entry name" value="GPCR-Ligand_Int"/>
</dbReference>
<reference evidence="7" key="1">
    <citation type="submission" date="2019-08" db="EMBL/GenBank/DDBJ databases">
        <title>The improved chromosome-level genome for the pearl oyster Pinctada fucata martensii using PacBio sequencing and Hi-C.</title>
        <authorList>
            <person name="Zheng Z."/>
        </authorList>
    </citation>
    <scope>NUCLEOTIDE SEQUENCE</scope>
    <source>
        <strain evidence="7">ZZ-2019</strain>
        <tissue evidence="7">Adductor muscle</tissue>
    </source>
</reference>
<keyword evidence="3 5" id="KW-1133">Transmembrane helix</keyword>
<comment type="subcellular location">
    <subcellularLocation>
        <location evidence="1">Membrane</location>
    </subcellularLocation>
</comment>
<evidence type="ECO:0000256" key="4">
    <source>
        <dbReference type="ARBA" id="ARBA00023136"/>
    </source>
</evidence>
<evidence type="ECO:0000256" key="1">
    <source>
        <dbReference type="ARBA" id="ARBA00004370"/>
    </source>
</evidence>
<feature type="transmembrane region" description="Helical" evidence="5">
    <location>
        <begin position="323"/>
        <end position="342"/>
    </location>
</feature>
<protein>
    <recommendedName>
        <fullName evidence="6">G-protein coupled receptors family 1 profile domain-containing protein</fullName>
    </recommendedName>
</protein>
<name>A0AA88YBL6_PINIB</name>
<dbReference type="GO" id="GO:0004930">
    <property type="term" value="F:G protein-coupled receptor activity"/>
    <property type="evidence" value="ECO:0007669"/>
    <property type="project" value="InterPro"/>
</dbReference>
<evidence type="ECO:0000256" key="3">
    <source>
        <dbReference type="ARBA" id="ARBA00022989"/>
    </source>
</evidence>
<dbReference type="CDD" id="cd14978">
    <property type="entry name" value="7tmA_FMRFamide_R-like"/>
    <property type="match status" value="1"/>
</dbReference>
<keyword evidence="2 5" id="KW-0812">Transmembrane</keyword>
<evidence type="ECO:0000256" key="5">
    <source>
        <dbReference type="SAM" id="Phobius"/>
    </source>
</evidence>
<sequence>MGALQDGAMRRELHLNNESYLSDGIVRNSSYLEGTSTALGRTPVTSSNSPPLPQDAFNTFMNGYIAIAVITLGLVGNSLTIIVLTRRTMHSSTNCYLLALAIWDAFVLIGTLFLITLPEVSESFRDIVQPYIIVYVYPFALTAHMATLWLTVSFTVERYIAVCHPLKAARMCTIARARIVIICVSVVSFMYNLTRWFEYEIHQTYSNITNSTIVRPRKTYLSKSEIYREVYFFWLYLFIMFFIPLTSLAILNSFLILAVKKSQQQRKDMNVRQSRENNVTIMLVSVVIVFMICQVPALIYNTAWAIDNKIVTTRYEWEVLSTVRNFMVTLNSCVNFILYCAFGQKFRRTFVRTFCVCFLDVNELNSFTYPHTTVLASSAMNYGKYHVIRGKKGLHFKMTDISGGTNVTRTSLLSKYSPQSVKNSPRSSVKSTQKPLYENGLLLKKNGIKVKECDTGNEEDHEMCRMLKKDDRSCPPSPI</sequence>
<dbReference type="InterPro" id="IPR000276">
    <property type="entry name" value="GPCR_Rhodpsn"/>
</dbReference>
<dbReference type="SUPFAM" id="SSF81321">
    <property type="entry name" value="Family A G protein-coupled receptor-like"/>
    <property type="match status" value="1"/>
</dbReference>
<feature type="transmembrane region" description="Helical" evidence="5">
    <location>
        <begin position="177"/>
        <end position="197"/>
    </location>
</feature>
<dbReference type="PRINTS" id="PR00237">
    <property type="entry name" value="GPCRRHODOPSN"/>
</dbReference>
<keyword evidence="4 5" id="KW-0472">Membrane</keyword>
<evidence type="ECO:0000313" key="8">
    <source>
        <dbReference type="Proteomes" id="UP001186944"/>
    </source>
</evidence>
<feature type="transmembrane region" description="Helical" evidence="5">
    <location>
        <begin position="135"/>
        <end position="156"/>
    </location>
</feature>
<evidence type="ECO:0000313" key="7">
    <source>
        <dbReference type="EMBL" id="KAK3098860.1"/>
    </source>
</evidence>
<feature type="domain" description="G-protein coupled receptors family 1 profile" evidence="6">
    <location>
        <begin position="76"/>
        <end position="339"/>
    </location>
</feature>